<dbReference type="EMBL" id="SMFQ01000003">
    <property type="protein sequence ID" value="TCJ87044.1"/>
    <property type="molecule type" value="Genomic_DNA"/>
</dbReference>
<feature type="domain" description="Exonuclease VII large subunit C-terminal" evidence="8">
    <location>
        <begin position="125"/>
        <end position="440"/>
    </location>
</feature>
<evidence type="ECO:0000256" key="1">
    <source>
        <dbReference type="ARBA" id="ARBA00022490"/>
    </source>
</evidence>
<dbReference type="GO" id="GO:0009318">
    <property type="term" value="C:exodeoxyribonuclease VII complex"/>
    <property type="evidence" value="ECO:0007669"/>
    <property type="project" value="UniProtKB-UniRule"/>
</dbReference>
<evidence type="ECO:0000313" key="10">
    <source>
        <dbReference type="EMBL" id="TCJ87044.1"/>
    </source>
</evidence>
<dbReference type="OrthoDB" id="9802795at2"/>
<evidence type="ECO:0000256" key="3">
    <source>
        <dbReference type="ARBA" id="ARBA00022801"/>
    </source>
</evidence>
<feature type="coiled-coil region" evidence="7">
    <location>
        <begin position="311"/>
        <end position="376"/>
    </location>
</feature>
<comment type="caution">
    <text evidence="10">The sequence shown here is derived from an EMBL/GenBank/DDBJ whole genome shotgun (WGS) entry which is preliminary data.</text>
</comment>
<evidence type="ECO:0000313" key="11">
    <source>
        <dbReference type="Proteomes" id="UP000294887"/>
    </source>
</evidence>
<comment type="catalytic activity">
    <reaction evidence="5 6">
        <text>Exonucleolytic cleavage in either 5'- to 3'- or 3'- to 5'-direction to yield nucleoside 5'-phosphates.</text>
        <dbReference type="EC" id="3.1.11.6"/>
    </reaction>
</comment>
<sequence length="443" mass="50447">MLTNNRTILSVAELNAEVNQLLTRGFPLLWVEGEISNLVRPSSGHLYFTLKDKKSQIRSAMFRNRNMKLSIKPENGMKVLVRGRVGLYEPRGDYQFIAEHMEDAGVGQLQKQFEQLKQKLSAAGLFADEHKKDLPEYPKRIGIITSPTGAAIRDILNVLQRRSPQTPILIYPVAVQGEASKLEIETAIRRADADNKCDVIILARGGGSIEDLWSFNEENVAKAIYNANTPIVCGVGHEIDFTIADFVADLRASTPSAAAELITPDRNQLYTDVMQTTLWLEERMKREISSRQQHFSWLQSRLALQKPSQKIQQQYQRLDEVESRLHQQLNKLLEQKKTRITYLDTRLRATLPHRKIQQQKQQVDHLQSRLNQSMQTKLTKSRSLFQLQMTTLDNISPLKTLDRGYAIVKNKDTNALITSVKQTKDVKTISVSLKDGEFDANLT</sequence>
<dbReference type="GO" id="GO:0005737">
    <property type="term" value="C:cytoplasm"/>
    <property type="evidence" value="ECO:0007669"/>
    <property type="project" value="UniProtKB-SubCell"/>
</dbReference>
<comment type="subunit">
    <text evidence="5">Heterooligomer composed of large and small subunits.</text>
</comment>
<evidence type="ECO:0000256" key="2">
    <source>
        <dbReference type="ARBA" id="ARBA00022722"/>
    </source>
</evidence>
<name>A0A4R1F3C0_9GAMM</name>
<proteinExistence type="inferred from homology"/>
<dbReference type="Proteomes" id="UP000294887">
    <property type="component" value="Unassembled WGS sequence"/>
</dbReference>
<dbReference type="InterPro" id="IPR020579">
    <property type="entry name" value="Exonuc_VII_lsu_C"/>
</dbReference>
<keyword evidence="3 5" id="KW-0378">Hydrolase</keyword>
<dbReference type="AlphaFoldDB" id="A0A4R1F3C0"/>
<evidence type="ECO:0000256" key="6">
    <source>
        <dbReference type="RuleBase" id="RU004355"/>
    </source>
</evidence>
<dbReference type="NCBIfam" id="TIGR00237">
    <property type="entry name" value="xseA"/>
    <property type="match status" value="1"/>
</dbReference>
<dbReference type="Pfam" id="PF13742">
    <property type="entry name" value="tRNA_anti_2"/>
    <property type="match status" value="1"/>
</dbReference>
<evidence type="ECO:0000256" key="4">
    <source>
        <dbReference type="ARBA" id="ARBA00022839"/>
    </source>
</evidence>
<keyword evidence="4 5" id="KW-0269">Exonuclease</keyword>
<organism evidence="10 11">
    <name type="scientific">Cocleimonas flava</name>
    <dbReference type="NCBI Taxonomy" id="634765"/>
    <lineage>
        <taxon>Bacteria</taxon>
        <taxon>Pseudomonadati</taxon>
        <taxon>Pseudomonadota</taxon>
        <taxon>Gammaproteobacteria</taxon>
        <taxon>Thiotrichales</taxon>
        <taxon>Thiotrichaceae</taxon>
        <taxon>Cocleimonas</taxon>
    </lineage>
</organism>
<dbReference type="CDD" id="cd04489">
    <property type="entry name" value="ExoVII_LU_OBF"/>
    <property type="match status" value="1"/>
</dbReference>
<dbReference type="GO" id="GO:0008855">
    <property type="term" value="F:exodeoxyribonuclease VII activity"/>
    <property type="evidence" value="ECO:0007669"/>
    <property type="project" value="UniProtKB-UniRule"/>
</dbReference>
<comment type="subcellular location">
    <subcellularLocation>
        <location evidence="5 6">Cytoplasm</location>
    </subcellularLocation>
</comment>
<dbReference type="InterPro" id="IPR025824">
    <property type="entry name" value="OB-fold_nuc-bd_dom"/>
</dbReference>
<dbReference type="PANTHER" id="PTHR30008">
    <property type="entry name" value="EXODEOXYRIBONUCLEASE 7 LARGE SUBUNIT"/>
    <property type="match status" value="1"/>
</dbReference>
<dbReference type="Pfam" id="PF02601">
    <property type="entry name" value="Exonuc_VII_L"/>
    <property type="match status" value="1"/>
</dbReference>
<dbReference type="GO" id="GO:0006308">
    <property type="term" value="P:DNA catabolic process"/>
    <property type="evidence" value="ECO:0007669"/>
    <property type="project" value="UniProtKB-UniRule"/>
</dbReference>
<dbReference type="HAMAP" id="MF_00378">
    <property type="entry name" value="Exonuc_7_L"/>
    <property type="match status" value="1"/>
</dbReference>
<comment type="function">
    <text evidence="5">Bidirectionally degrades single-stranded DNA into large acid-insoluble oligonucleotides, which are then degraded further into small acid-soluble oligonucleotides.</text>
</comment>
<keyword evidence="2 5" id="KW-0540">Nuclease</keyword>
<dbReference type="GO" id="GO:0003676">
    <property type="term" value="F:nucleic acid binding"/>
    <property type="evidence" value="ECO:0007669"/>
    <property type="project" value="InterPro"/>
</dbReference>
<feature type="domain" description="OB-fold nucleic acid binding" evidence="9">
    <location>
        <begin position="9"/>
        <end position="102"/>
    </location>
</feature>
<evidence type="ECO:0000256" key="7">
    <source>
        <dbReference type="SAM" id="Coils"/>
    </source>
</evidence>
<keyword evidence="7" id="KW-0175">Coiled coil</keyword>
<dbReference type="RefSeq" id="WP_131905354.1">
    <property type="nucleotide sequence ID" value="NZ_BAAAFU010000004.1"/>
</dbReference>
<gene>
    <name evidence="5" type="primary">xseA</name>
    <name evidence="10" type="ORF">EV695_1545</name>
</gene>
<keyword evidence="11" id="KW-1185">Reference proteome</keyword>
<dbReference type="PANTHER" id="PTHR30008:SF0">
    <property type="entry name" value="EXODEOXYRIBONUCLEASE 7 LARGE SUBUNIT"/>
    <property type="match status" value="1"/>
</dbReference>
<evidence type="ECO:0000259" key="8">
    <source>
        <dbReference type="Pfam" id="PF02601"/>
    </source>
</evidence>
<dbReference type="EC" id="3.1.11.6" evidence="5"/>
<accession>A0A4R1F3C0</accession>
<reference evidence="10 11" key="1">
    <citation type="submission" date="2019-03" db="EMBL/GenBank/DDBJ databases">
        <title>Genomic Encyclopedia of Type Strains, Phase IV (KMG-IV): sequencing the most valuable type-strain genomes for metagenomic binning, comparative biology and taxonomic classification.</title>
        <authorList>
            <person name="Goeker M."/>
        </authorList>
    </citation>
    <scope>NUCLEOTIDE SEQUENCE [LARGE SCALE GENOMIC DNA]</scope>
    <source>
        <strain evidence="10 11">DSM 24830</strain>
    </source>
</reference>
<protein>
    <recommendedName>
        <fullName evidence="5">Exodeoxyribonuclease 7 large subunit</fullName>
        <ecNumber evidence="5">3.1.11.6</ecNumber>
    </recommendedName>
    <alternativeName>
        <fullName evidence="5">Exodeoxyribonuclease VII large subunit</fullName>
        <shortName evidence="5">Exonuclease VII large subunit</shortName>
    </alternativeName>
</protein>
<dbReference type="InterPro" id="IPR003753">
    <property type="entry name" value="Exonuc_VII_L"/>
</dbReference>
<evidence type="ECO:0000259" key="9">
    <source>
        <dbReference type="Pfam" id="PF13742"/>
    </source>
</evidence>
<evidence type="ECO:0000256" key="5">
    <source>
        <dbReference type="HAMAP-Rule" id="MF_00378"/>
    </source>
</evidence>
<keyword evidence="1 5" id="KW-0963">Cytoplasm</keyword>
<comment type="similarity">
    <text evidence="5 6">Belongs to the XseA family.</text>
</comment>